<feature type="transmembrane region" description="Helical" evidence="1">
    <location>
        <begin position="83"/>
        <end position="101"/>
    </location>
</feature>
<feature type="transmembrane region" description="Helical" evidence="1">
    <location>
        <begin position="122"/>
        <end position="147"/>
    </location>
</feature>
<keyword evidence="1" id="KW-1133">Transmembrane helix</keyword>
<reference evidence="2" key="2">
    <citation type="journal article" date="2023" name="Science">
        <title>Genomic signatures of disease resistance in endangered staghorn corals.</title>
        <authorList>
            <person name="Vollmer S.V."/>
            <person name="Selwyn J.D."/>
            <person name="Despard B.A."/>
            <person name="Roesel C.L."/>
        </authorList>
    </citation>
    <scope>NUCLEOTIDE SEQUENCE</scope>
    <source>
        <strain evidence="2">K2</strain>
    </source>
</reference>
<feature type="transmembrane region" description="Helical" evidence="1">
    <location>
        <begin position="31"/>
        <end position="53"/>
    </location>
</feature>
<proteinExistence type="predicted"/>
<keyword evidence="3" id="KW-1185">Reference proteome</keyword>
<evidence type="ECO:0000313" key="3">
    <source>
        <dbReference type="Proteomes" id="UP001249851"/>
    </source>
</evidence>
<feature type="transmembrane region" description="Helical" evidence="1">
    <location>
        <begin position="225"/>
        <end position="244"/>
    </location>
</feature>
<evidence type="ECO:0000313" key="2">
    <source>
        <dbReference type="EMBL" id="KAK2550392.1"/>
    </source>
</evidence>
<dbReference type="Proteomes" id="UP001249851">
    <property type="component" value="Unassembled WGS sequence"/>
</dbReference>
<feature type="transmembrane region" description="Helical" evidence="1">
    <location>
        <begin position="153"/>
        <end position="173"/>
    </location>
</feature>
<comment type="caution">
    <text evidence="2">The sequence shown here is derived from an EMBL/GenBank/DDBJ whole genome shotgun (WGS) entry which is preliminary data.</text>
</comment>
<name>A0AAD9PWJ1_ACRCE</name>
<keyword evidence="1" id="KW-0812">Transmembrane</keyword>
<organism evidence="2 3">
    <name type="scientific">Acropora cervicornis</name>
    <name type="common">Staghorn coral</name>
    <dbReference type="NCBI Taxonomy" id="6130"/>
    <lineage>
        <taxon>Eukaryota</taxon>
        <taxon>Metazoa</taxon>
        <taxon>Cnidaria</taxon>
        <taxon>Anthozoa</taxon>
        <taxon>Hexacorallia</taxon>
        <taxon>Scleractinia</taxon>
        <taxon>Astrocoeniina</taxon>
        <taxon>Acroporidae</taxon>
        <taxon>Acropora</taxon>
    </lineage>
</organism>
<accession>A0AAD9PWJ1</accession>
<protein>
    <submittedName>
        <fullName evidence="2">Uncharacterized protein</fullName>
    </submittedName>
</protein>
<feature type="transmembrane region" description="Helical" evidence="1">
    <location>
        <begin position="185"/>
        <end position="205"/>
    </location>
</feature>
<sequence length="266" mass="30597">MSDQQLLPSDQNSGEYVANSRSFSRQVCFKVVVMLSYFLLLAWRFISLLLYSIHATSCFFQEKVASYRCKNFTTFSYANGLEISWQVTSFINTLIVILVLVTVPSYEGYLSTLRNNSRHARFWSLFAQLIVAVSYNIIVICTETLGISKVIEVMFILGEISTTLVVYLWNTVPSPWREPRDPAKNLAYTLTLVVFILENLYLFVLTSTQAAFQVTGVNNFRQTPSTLQAITIVVNAGEATFYYAMMKFFWNKWFDDRRNLLINDNV</sequence>
<gene>
    <name evidence="2" type="ORF">P5673_028907</name>
</gene>
<evidence type="ECO:0000256" key="1">
    <source>
        <dbReference type="SAM" id="Phobius"/>
    </source>
</evidence>
<dbReference type="EMBL" id="JARQWQ010000111">
    <property type="protein sequence ID" value="KAK2550392.1"/>
    <property type="molecule type" value="Genomic_DNA"/>
</dbReference>
<dbReference type="AlphaFoldDB" id="A0AAD9PWJ1"/>
<reference evidence="2" key="1">
    <citation type="journal article" date="2023" name="G3 (Bethesda)">
        <title>Whole genome assembly and annotation of the endangered Caribbean coral Acropora cervicornis.</title>
        <authorList>
            <person name="Selwyn J.D."/>
            <person name="Vollmer S.V."/>
        </authorList>
    </citation>
    <scope>NUCLEOTIDE SEQUENCE</scope>
    <source>
        <strain evidence="2">K2</strain>
    </source>
</reference>
<keyword evidence="1" id="KW-0472">Membrane</keyword>